<accession>A0A9N9B1P9</accession>
<keyword evidence="3" id="KW-1185">Reference proteome</keyword>
<evidence type="ECO:0000259" key="1">
    <source>
        <dbReference type="SMART" id="SM00471"/>
    </source>
</evidence>
<sequence>MSQKNKLINDPIHGYMSFEKWAIEVIDTPHFQRLRDIKQLGTTYYVFPSASHNRFEHSLGTAHLAYTLTKRLQEQSGVEKSDHDLECVTLAALCHDLGHGPYSHVFDSIVIPYLKPSSKWKHEKGSEMMVEHLFEKLESYSIDLSSDDVKYIQALIKGDSTGISPYLFDIVSNERNSVDVDKFDYLARDCYQLGMKSLFDFSRLMQFSRVMDDQIVYYHKECFNIYEMFHTRYSLHKKVYSHRVSGAIDYMIRDALVEANSSLKIADAIENAEEYIQLSDSILNKIEYSNLEGLTKSKEIIKQLRRRKLYKFVDECLIPKDKKDDMMKAINEREIISYRNGNVSLHEDDVIVDWKTLNYAKKDENPVDAVKFYNDGDSTFPVPRSKVSYLFPVQYEEYIVRIFARKPDKVISIDICCLIVSSRVTIDQSTFVKKKNKKVEAIQGAFRELAKKLGLEPSQGFLKSGSRKRRFSEENP</sequence>
<dbReference type="AlphaFoldDB" id="A0A9N9B1P9"/>
<organism evidence="2 3">
    <name type="scientific">Cetraspora pellucida</name>
    <dbReference type="NCBI Taxonomy" id="1433469"/>
    <lineage>
        <taxon>Eukaryota</taxon>
        <taxon>Fungi</taxon>
        <taxon>Fungi incertae sedis</taxon>
        <taxon>Mucoromycota</taxon>
        <taxon>Glomeromycotina</taxon>
        <taxon>Glomeromycetes</taxon>
        <taxon>Diversisporales</taxon>
        <taxon>Gigasporaceae</taxon>
        <taxon>Cetraspora</taxon>
    </lineage>
</organism>
<dbReference type="Gene3D" id="1.10.3210.10">
    <property type="entry name" value="Hypothetical protein af1432"/>
    <property type="match status" value="1"/>
</dbReference>
<evidence type="ECO:0000313" key="2">
    <source>
        <dbReference type="EMBL" id="CAG8548474.1"/>
    </source>
</evidence>
<dbReference type="Pfam" id="PF01966">
    <property type="entry name" value="HD"/>
    <property type="match status" value="1"/>
</dbReference>
<dbReference type="FunFam" id="1.10.3210.10:FF:000030">
    <property type="entry name" value="Deoxynucleoside triphosphate triphosphohydrolase SAMHD1 homolog"/>
    <property type="match status" value="1"/>
</dbReference>
<dbReference type="GO" id="GO:0008832">
    <property type="term" value="F:dGTPase activity"/>
    <property type="evidence" value="ECO:0007669"/>
    <property type="project" value="TreeGrafter"/>
</dbReference>
<dbReference type="InterPro" id="IPR006674">
    <property type="entry name" value="HD_domain"/>
</dbReference>
<dbReference type="InterPro" id="IPR003607">
    <property type="entry name" value="HD/PDEase_dom"/>
</dbReference>
<dbReference type="SMART" id="SM00471">
    <property type="entry name" value="HDc"/>
    <property type="match status" value="1"/>
</dbReference>
<dbReference type="OrthoDB" id="9991235at2759"/>
<protein>
    <submittedName>
        <fullName evidence="2">13216_t:CDS:1</fullName>
    </submittedName>
</protein>
<dbReference type="Proteomes" id="UP000789759">
    <property type="component" value="Unassembled WGS sequence"/>
</dbReference>
<dbReference type="CDD" id="cd00077">
    <property type="entry name" value="HDc"/>
    <property type="match status" value="1"/>
</dbReference>
<dbReference type="Gene3D" id="3.30.70.2760">
    <property type="match status" value="1"/>
</dbReference>
<dbReference type="PANTHER" id="PTHR11373">
    <property type="entry name" value="DEOXYNUCLEOSIDE TRIPHOSPHATE TRIPHOSPHOHYDROLASE"/>
    <property type="match status" value="1"/>
</dbReference>
<dbReference type="SUPFAM" id="SSF109604">
    <property type="entry name" value="HD-domain/PDEase-like"/>
    <property type="match status" value="1"/>
</dbReference>
<evidence type="ECO:0000313" key="3">
    <source>
        <dbReference type="Proteomes" id="UP000789759"/>
    </source>
</evidence>
<feature type="domain" description="HD/PDEase" evidence="1">
    <location>
        <begin position="50"/>
        <end position="195"/>
    </location>
</feature>
<dbReference type="PANTHER" id="PTHR11373:SF4">
    <property type="entry name" value="DEOXYNUCLEOSIDE TRIPHOSPHATE TRIPHOSPHOHYDROLASE SAMHD1"/>
    <property type="match status" value="1"/>
</dbReference>
<dbReference type="Pfam" id="PF19276">
    <property type="entry name" value="HD_assoc_2"/>
    <property type="match status" value="1"/>
</dbReference>
<gene>
    <name evidence="2" type="ORF">CPELLU_LOCUS4635</name>
</gene>
<dbReference type="InterPro" id="IPR050135">
    <property type="entry name" value="dGTPase-like"/>
</dbReference>
<comment type="caution">
    <text evidence="2">The sequence shown here is derived from an EMBL/GenBank/DDBJ whole genome shotgun (WGS) entry which is preliminary data.</text>
</comment>
<dbReference type="GO" id="GO:0005634">
    <property type="term" value="C:nucleus"/>
    <property type="evidence" value="ECO:0007669"/>
    <property type="project" value="TreeGrafter"/>
</dbReference>
<name>A0A9N9B1P9_9GLOM</name>
<dbReference type="EMBL" id="CAJVQA010002475">
    <property type="protein sequence ID" value="CAG8548474.1"/>
    <property type="molecule type" value="Genomic_DNA"/>
</dbReference>
<reference evidence="2" key="1">
    <citation type="submission" date="2021-06" db="EMBL/GenBank/DDBJ databases">
        <authorList>
            <person name="Kallberg Y."/>
            <person name="Tangrot J."/>
            <person name="Rosling A."/>
        </authorList>
    </citation>
    <scope>NUCLEOTIDE SEQUENCE</scope>
    <source>
        <strain evidence="2">FL966</strain>
    </source>
</reference>
<proteinExistence type="predicted"/>
<dbReference type="InterPro" id="IPR045509">
    <property type="entry name" value="HD_assoc_2"/>
</dbReference>
<dbReference type="GO" id="GO:0006203">
    <property type="term" value="P:dGTP catabolic process"/>
    <property type="evidence" value="ECO:0007669"/>
    <property type="project" value="TreeGrafter"/>
</dbReference>